<dbReference type="Pfam" id="PF01418">
    <property type="entry name" value="HTH_6"/>
    <property type="match status" value="1"/>
</dbReference>
<dbReference type="InterPro" id="IPR000281">
    <property type="entry name" value="HTH_RpiR"/>
</dbReference>
<dbReference type="InterPro" id="IPR036388">
    <property type="entry name" value="WH-like_DNA-bd_sf"/>
</dbReference>
<dbReference type="InterPro" id="IPR035472">
    <property type="entry name" value="RpiR-like_SIS"/>
</dbReference>
<dbReference type="SUPFAM" id="SSF53697">
    <property type="entry name" value="SIS domain"/>
    <property type="match status" value="1"/>
</dbReference>
<evidence type="ECO:0000259" key="6">
    <source>
        <dbReference type="PROSITE" id="PS51464"/>
    </source>
</evidence>
<feature type="domain" description="HTH rpiR-type" evidence="5">
    <location>
        <begin position="42"/>
        <end position="118"/>
    </location>
</feature>
<dbReference type="EMBL" id="CP073721">
    <property type="protein sequence ID" value="UWZ34220.1"/>
    <property type="molecule type" value="Genomic_DNA"/>
</dbReference>
<gene>
    <name evidence="7" type="ORF">Drose_23585</name>
</gene>
<feature type="domain" description="SIS" evidence="6">
    <location>
        <begin position="162"/>
        <end position="302"/>
    </location>
</feature>
<evidence type="ECO:0000256" key="2">
    <source>
        <dbReference type="ARBA" id="ARBA00023125"/>
    </source>
</evidence>
<keyword evidence="2" id="KW-0238">DNA-binding</keyword>
<accession>A0ABY5YWU8</accession>
<feature type="compositionally biased region" description="Polar residues" evidence="4">
    <location>
        <begin position="1"/>
        <end position="15"/>
    </location>
</feature>
<dbReference type="RefSeq" id="WP_260723522.1">
    <property type="nucleotide sequence ID" value="NZ_BAAABS010000025.1"/>
</dbReference>
<name>A0ABY5YWU8_9ACTN</name>
<dbReference type="PANTHER" id="PTHR30514">
    <property type="entry name" value="GLUCOKINASE"/>
    <property type="match status" value="1"/>
</dbReference>
<dbReference type="SUPFAM" id="SSF46689">
    <property type="entry name" value="Homeodomain-like"/>
    <property type="match status" value="1"/>
</dbReference>
<keyword evidence="1" id="KW-0805">Transcription regulation</keyword>
<protein>
    <submittedName>
        <fullName evidence="7">MurR/RpiR family transcriptional regulator</fullName>
    </submittedName>
</protein>
<dbReference type="PROSITE" id="PS51071">
    <property type="entry name" value="HTH_RPIR"/>
    <property type="match status" value="1"/>
</dbReference>
<dbReference type="Proteomes" id="UP001058271">
    <property type="component" value="Chromosome"/>
</dbReference>
<dbReference type="Pfam" id="PF01380">
    <property type="entry name" value="SIS"/>
    <property type="match status" value="1"/>
</dbReference>
<evidence type="ECO:0000313" key="7">
    <source>
        <dbReference type="EMBL" id="UWZ34220.1"/>
    </source>
</evidence>
<feature type="region of interest" description="Disordered" evidence="4">
    <location>
        <begin position="1"/>
        <end position="20"/>
    </location>
</feature>
<keyword evidence="3" id="KW-0804">Transcription</keyword>
<dbReference type="InterPro" id="IPR001347">
    <property type="entry name" value="SIS_dom"/>
</dbReference>
<dbReference type="PROSITE" id="PS51464">
    <property type="entry name" value="SIS"/>
    <property type="match status" value="1"/>
</dbReference>
<keyword evidence="8" id="KW-1185">Reference proteome</keyword>
<reference evidence="7" key="1">
    <citation type="submission" date="2021-04" db="EMBL/GenBank/DDBJ databases">
        <title>Biosynthetic gene clusters of Dactylosporangioum roseum.</title>
        <authorList>
            <person name="Hartkoorn R.C."/>
            <person name="Beaudoing E."/>
            <person name="Hot D."/>
            <person name="Moureu S."/>
        </authorList>
    </citation>
    <scope>NUCLEOTIDE SEQUENCE</scope>
    <source>
        <strain evidence="7">NRRL B-16295</strain>
    </source>
</reference>
<evidence type="ECO:0000256" key="1">
    <source>
        <dbReference type="ARBA" id="ARBA00023015"/>
    </source>
</evidence>
<proteinExistence type="predicted"/>
<dbReference type="InterPro" id="IPR009057">
    <property type="entry name" value="Homeodomain-like_sf"/>
</dbReference>
<dbReference type="Gene3D" id="3.40.50.10490">
    <property type="entry name" value="Glucose-6-phosphate isomerase like protein, domain 1"/>
    <property type="match status" value="1"/>
</dbReference>
<dbReference type="PANTHER" id="PTHR30514:SF1">
    <property type="entry name" value="HTH-TYPE TRANSCRIPTIONAL REGULATOR HEXR-RELATED"/>
    <property type="match status" value="1"/>
</dbReference>
<organism evidence="7 8">
    <name type="scientific">Dactylosporangium roseum</name>
    <dbReference type="NCBI Taxonomy" id="47989"/>
    <lineage>
        <taxon>Bacteria</taxon>
        <taxon>Bacillati</taxon>
        <taxon>Actinomycetota</taxon>
        <taxon>Actinomycetes</taxon>
        <taxon>Micromonosporales</taxon>
        <taxon>Micromonosporaceae</taxon>
        <taxon>Dactylosporangium</taxon>
    </lineage>
</organism>
<dbReference type="CDD" id="cd05013">
    <property type="entry name" value="SIS_RpiR"/>
    <property type="match status" value="1"/>
</dbReference>
<evidence type="ECO:0000259" key="5">
    <source>
        <dbReference type="PROSITE" id="PS51071"/>
    </source>
</evidence>
<dbReference type="InterPro" id="IPR046348">
    <property type="entry name" value="SIS_dom_sf"/>
</dbReference>
<dbReference type="Gene3D" id="1.10.10.10">
    <property type="entry name" value="Winged helix-like DNA-binding domain superfamily/Winged helix DNA-binding domain"/>
    <property type="match status" value="1"/>
</dbReference>
<dbReference type="InterPro" id="IPR047640">
    <property type="entry name" value="RpiR-like"/>
</dbReference>
<evidence type="ECO:0000256" key="3">
    <source>
        <dbReference type="ARBA" id="ARBA00023163"/>
    </source>
</evidence>
<evidence type="ECO:0000313" key="8">
    <source>
        <dbReference type="Proteomes" id="UP001058271"/>
    </source>
</evidence>
<evidence type="ECO:0000256" key="4">
    <source>
        <dbReference type="SAM" id="MobiDB-lite"/>
    </source>
</evidence>
<sequence length="320" mass="34530">MSSVPTAGGTDQTPEQPHPAIAAVRGTGSRRIRKSGAQVGDKTVLASVRSMLESLPPGDRKVAQAILDDPEGVVNMTVAELASRAGTAESTAVRCCHKLGYRGYQDLKIHLARELATRRPQVSWTIDAQSEPYDVLRTVMDFNAELLREITSSITPEAFDLATARLSAARRVLLLGFGSSYNVCVEAQDRLASIGLDAMAPESPNMKLLQCRRVTPDDVVVCVSHTGATKELIRYAELAQSRRALVLAITSFGRSRLVRAADVVLVAGGRELDFRFGALSGRLAHLAVLDALYLAVAVRLGDRAIANLAAFHDEESAWRL</sequence>